<organism evidence="4 5">
    <name type="scientific">Pyruvatibacter mobilis</name>
    <dbReference type="NCBI Taxonomy" id="1712261"/>
    <lineage>
        <taxon>Bacteria</taxon>
        <taxon>Pseudomonadati</taxon>
        <taxon>Pseudomonadota</taxon>
        <taxon>Alphaproteobacteria</taxon>
        <taxon>Hyphomicrobiales</taxon>
        <taxon>Parvibaculaceae</taxon>
        <taxon>Pyruvatibacter</taxon>
    </lineage>
</organism>
<evidence type="ECO:0000256" key="1">
    <source>
        <dbReference type="ARBA" id="ARBA00006484"/>
    </source>
</evidence>
<dbReference type="EMBL" id="WXYQ01000011">
    <property type="protein sequence ID" value="NBG96784.1"/>
    <property type="molecule type" value="Genomic_DNA"/>
</dbReference>
<comment type="caution">
    <text evidence="4">The sequence shown here is derived from an EMBL/GenBank/DDBJ whole genome shotgun (WGS) entry which is preliminary data.</text>
</comment>
<dbReference type="CDD" id="cd05233">
    <property type="entry name" value="SDR_c"/>
    <property type="match status" value="1"/>
</dbReference>
<evidence type="ECO:0000313" key="5">
    <source>
        <dbReference type="Proteomes" id="UP000470384"/>
    </source>
</evidence>
<dbReference type="PANTHER" id="PTHR43477:SF1">
    <property type="entry name" value="DIHYDROANTICAPSIN 7-DEHYDROGENASE"/>
    <property type="match status" value="1"/>
</dbReference>
<dbReference type="InterPro" id="IPR036291">
    <property type="entry name" value="NAD(P)-bd_dom_sf"/>
</dbReference>
<gene>
    <name evidence="4" type="ORF">GTQ45_13670</name>
</gene>
<name>A0A845QEH9_9HYPH</name>
<keyword evidence="2" id="KW-0560">Oxidoreductase</keyword>
<comment type="similarity">
    <text evidence="1">Belongs to the short-chain dehydrogenases/reductases (SDR) family.</text>
</comment>
<dbReference type="Pfam" id="PF13561">
    <property type="entry name" value="adh_short_C2"/>
    <property type="match status" value="1"/>
</dbReference>
<dbReference type="OrthoDB" id="9803333at2"/>
<dbReference type="InterPro" id="IPR002347">
    <property type="entry name" value="SDR_fam"/>
</dbReference>
<dbReference type="Gene3D" id="3.40.50.720">
    <property type="entry name" value="NAD(P)-binding Rossmann-like Domain"/>
    <property type="match status" value="1"/>
</dbReference>
<dbReference type="PRINTS" id="PR00081">
    <property type="entry name" value="GDHRDH"/>
</dbReference>
<dbReference type="SMART" id="SM00822">
    <property type="entry name" value="PKS_KR"/>
    <property type="match status" value="1"/>
</dbReference>
<evidence type="ECO:0000313" key="4">
    <source>
        <dbReference type="EMBL" id="NBG96784.1"/>
    </source>
</evidence>
<feature type="domain" description="Ketoreductase" evidence="3">
    <location>
        <begin position="3"/>
        <end position="180"/>
    </location>
</feature>
<protein>
    <submittedName>
        <fullName evidence="4">SDR family oxidoreductase</fullName>
    </submittedName>
</protein>
<dbReference type="AlphaFoldDB" id="A0A845QEH9"/>
<accession>A0A845QEH9</accession>
<dbReference type="GO" id="GO:0016491">
    <property type="term" value="F:oxidoreductase activity"/>
    <property type="evidence" value="ECO:0007669"/>
    <property type="project" value="UniProtKB-KW"/>
</dbReference>
<evidence type="ECO:0000256" key="2">
    <source>
        <dbReference type="ARBA" id="ARBA00023002"/>
    </source>
</evidence>
<sequence>MSAPILIFGATGGVGSALARRLAEAGHSLALSGRNEDALHSLADDLGATAHPGDVLDDDARAGIIDAACSDDGGLAGLAFCVGSIDLKPLKRVGADDLLNAFRLNSVAAALAVQQAAPALKNAKGSVVLFSTIAVQQGFPNHAIVASAKGAVEGLGRALAADLAPDIRVNVVAPSLMKTNMAAPIVSSDAMAEGIAKLHPIPRLGEAADAANLAAFLLSPDSPWITGQVMRVDGGRSHLRTRG</sequence>
<dbReference type="Proteomes" id="UP000470384">
    <property type="component" value="Unassembled WGS sequence"/>
</dbReference>
<dbReference type="GeneID" id="300653711"/>
<proteinExistence type="inferred from homology"/>
<dbReference type="InterPro" id="IPR051122">
    <property type="entry name" value="SDR_DHRS6-like"/>
</dbReference>
<reference evidence="4 5" key="1">
    <citation type="journal article" date="2016" name="Int. J. Syst. Evol. Microbiol.">
        <title>Pyruvatibacter mobilis gen. nov., sp. nov., a marine bacterium from the culture broth of Picochlorum sp. 122.</title>
        <authorList>
            <person name="Wang G."/>
            <person name="Tang M."/>
            <person name="Wu H."/>
            <person name="Dai S."/>
            <person name="Li T."/>
            <person name="Chen C."/>
            <person name="He H."/>
            <person name="Fan J."/>
            <person name="Xiang W."/>
            <person name="Li X."/>
        </authorList>
    </citation>
    <scope>NUCLEOTIDE SEQUENCE [LARGE SCALE GENOMIC DNA]</scope>
    <source>
        <strain evidence="4 5">GYP-11</strain>
    </source>
</reference>
<evidence type="ECO:0000259" key="3">
    <source>
        <dbReference type="SMART" id="SM00822"/>
    </source>
</evidence>
<keyword evidence="5" id="KW-1185">Reference proteome</keyword>
<dbReference type="InterPro" id="IPR057326">
    <property type="entry name" value="KR_dom"/>
</dbReference>
<dbReference type="PANTHER" id="PTHR43477">
    <property type="entry name" value="DIHYDROANTICAPSIN 7-DEHYDROGENASE"/>
    <property type="match status" value="1"/>
</dbReference>
<dbReference type="RefSeq" id="WP_160588793.1">
    <property type="nucleotide sequence ID" value="NZ_BMHN01000001.1"/>
</dbReference>
<dbReference type="SUPFAM" id="SSF51735">
    <property type="entry name" value="NAD(P)-binding Rossmann-fold domains"/>
    <property type="match status" value="1"/>
</dbReference>